<reference evidence="1" key="1">
    <citation type="submission" date="2021-01" db="EMBL/GenBank/DDBJ databases">
        <authorList>
            <consortium name="Genoscope - CEA"/>
            <person name="William W."/>
        </authorList>
    </citation>
    <scope>NUCLEOTIDE SEQUENCE</scope>
</reference>
<protein>
    <submittedName>
        <fullName evidence="1">Uncharacterized protein</fullName>
    </submittedName>
</protein>
<gene>
    <name evidence="1" type="ORF">PPRIM_AZ9-3.1.T0430311</name>
</gene>
<dbReference type="Proteomes" id="UP000688137">
    <property type="component" value="Unassembled WGS sequence"/>
</dbReference>
<sequence length="114" mass="14300">MVDTQKELREPKCLPTENQIEQEYLIQQIKRIYLQEKEEIEDDAESKQQLGFFDVLNQKYKDIKNHDDWKLYRVQFLQQFIFYRIVSQIQLFHFVRKLQLNYKFQKKIKEFEIY</sequence>
<dbReference type="AlphaFoldDB" id="A0A8S1LUN7"/>
<accession>A0A8S1LUN7</accession>
<proteinExistence type="predicted"/>
<name>A0A8S1LUN7_PARPR</name>
<evidence type="ECO:0000313" key="2">
    <source>
        <dbReference type="Proteomes" id="UP000688137"/>
    </source>
</evidence>
<evidence type="ECO:0000313" key="1">
    <source>
        <dbReference type="EMBL" id="CAD8069323.1"/>
    </source>
</evidence>
<keyword evidence="2" id="KW-1185">Reference proteome</keyword>
<organism evidence="1 2">
    <name type="scientific">Paramecium primaurelia</name>
    <dbReference type="NCBI Taxonomy" id="5886"/>
    <lineage>
        <taxon>Eukaryota</taxon>
        <taxon>Sar</taxon>
        <taxon>Alveolata</taxon>
        <taxon>Ciliophora</taxon>
        <taxon>Intramacronucleata</taxon>
        <taxon>Oligohymenophorea</taxon>
        <taxon>Peniculida</taxon>
        <taxon>Parameciidae</taxon>
        <taxon>Paramecium</taxon>
    </lineage>
</organism>
<comment type="caution">
    <text evidence="1">The sequence shown here is derived from an EMBL/GenBank/DDBJ whole genome shotgun (WGS) entry which is preliminary data.</text>
</comment>
<dbReference type="EMBL" id="CAJJDM010000043">
    <property type="protein sequence ID" value="CAD8069323.1"/>
    <property type="molecule type" value="Genomic_DNA"/>
</dbReference>